<dbReference type="AlphaFoldDB" id="K0YW29"/>
<dbReference type="Pfam" id="PF00881">
    <property type="entry name" value="Nitroreductase"/>
    <property type="match status" value="1"/>
</dbReference>
<dbReference type="Gene3D" id="3.40.109.10">
    <property type="entry name" value="NADH Oxidase"/>
    <property type="match status" value="1"/>
</dbReference>
<comment type="similarity">
    <text evidence="1 5">Belongs to the flavin oxidoreductase frp family.</text>
</comment>
<evidence type="ECO:0000256" key="1">
    <source>
        <dbReference type="ARBA" id="ARBA00008366"/>
    </source>
</evidence>
<protein>
    <recommendedName>
        <fullName evidence="6">Nitroreductase domain-containing protein</fullName>
    </recommendedName>
</protein>
<dbReference type="eggNOG" id="COG0778">
    <property type="taxonomic scope" value="Bacteria"/>
</dbReference>
<dbReference type="PIRSF" id="PIRSF005426">
    <property type="entry name" value="Frp"/>
    <property type="match status" value="1"/>
</dbReference>
<dbReference type="InterPro" id="IPR000415">
    <property type="entry name" value="Nitroreductase-like"/>
</dbReference>
<evidence type="ECO:0000256" key="3">
    <source>
        <dbReference type="ARBA" id="ARBA00022643"/>
    </source>
</evidence>
<evidence type="ECO:0000313" key="7">
    <source>
        <dbReference type="EMBL" id="EJZ87793.1"/>
    </source>
</evidence>
<dbReference type="Proteomes" id="UP000003994">
    <property type="component" value="Unassembled WGS sequence"/>
</dbReference>
<dbReference type="GO" id="GO:0016491">
    <property type="term" value="F:oxidoreductase activity"/>
    <property type="evidence" value="ECO:0007669"/>
    <property type="project" value="UniProtKB-UniRule"/>
</dbReference>
<keyword evidence="8" id="KW-1185">Reference proteome</keyword>
<evidence type="ECO:0000256" key="5">
    <source>
        <dbReference type="PIRNR" id="PIRNR005426"/>
    </source>
</evidence>
<keyword evidence="4 5" id="KW-0560">Oxidoreductase</keyword>
<reference evidence="7 8" key="1">
    <citation type="submission" date="2012-07" db="EMBL/GenBank/DDBJ databases">
        <title>The Genome Sequence of Actinomyces turicensis ACS-279-V-COL4.</title>
        <authorList>
            <consortium name="The Broad Institute Genome Sequencing Platform"/>
            <person name="Earl A."/>
            <person name="Ward D."/>
            <person name="Feldgarden M."/>
            <person name="Gevers D."/>
            <person name="Saerens B."/>
            <person name="Vaneechoutte M."/>
            <person name="Walker B."/>
            <person name="Young S.K."/>
            <person name="Zeng Q."/>
            <person name="Gargeya S."/>
            <person name="Fitzgerald M."/>
            <person name="Haas B."/>
            <person name="Abouelleil A."/>
            <person name="Alvarado L."/>
            <person name="Arachchi H.M."/>
            <person name="Berlin A."/>
            <person name="Chapman S.B."/>
            <person name="Goldberg J."/>
            <person name="Griggs A."/>
            <person name="Gujja S."/>
            <person name="Hansen M."/>
            <person name="Howarth C."/>
            <person name="Imamovic A."/>
            <person name="Larimer J."/>
            <person name="McCowen C."/>
            <person name="Montmayeur A."/>
            <person name="Murphy C."/>
            <person name="Neiman D."/>
            <person name="Pearson M."/>
            <person name="Priest M."/>
            <person name="Roberts A."/>
            <person name="Saif S."/>
            <person name="Shea T."/>
            <person name="Sisk P."/>
            <person name="Sykes S."/>
            <person name="Wortman J."/>
            <person name="Nusbaum C."/>
            <person name="Birren B."/>
        </authorList>
    </citation>
    <scope>NUCLEOTIDE SEQUENCE [LARGE SCALE GENOMIC DNA]</scope>
    <source>
        <strain evidence="7 8">ACS-279-V-Col4</strain>
    </source>
</reference>
<dbReference type="PANTHER" id="PTHR43425:SF2">
    <property type="entry name" value="OXYGEN-INSENSITIVE NADPH NITROREDUCTASE"/>
    <property type="match status" value="1"/>
</dbReference>
<dbReference type="InterPro" id="IPR029479">
    <property type="entry name" value="Nitroreductase"/>
</dbReference>
<dbReference type="HOGENOM" id="CLU_070764_0_2_11"/>
<dbReference type="CDD" id="cd02146">
    <property type="entry name" value="NfsA-like"/>
    <property type="match status" value="1"/>
</dbReference>
<name>K0YW29_9ACTO</name>
<comment type="caution">
    <text evidence="7">The sequence shown here is derived from an EMBL/GenBank/DDBJ whole genome shotgun (WGS) entry which is preliminary data.</text>
</comment>
<sequence length="260" mass="28742">MVDLNTRPSAPIENDTIATQLGHRTIRAFTDRALTEEELTTLFEVARQTASSSFLQQCTILRITDPEVREKLHQASGQPYVGGTKGELLVFVADQYCNARIREEAGIEDTPLHTVNLFLTALHDALLSAQNVVVAAESMGLGTCYLGSIHANPELVIEALNLPKLTFPVLGLLIGHPDQSPQYKPRLPLSVTVADNTYPCLDSYEEALAEYDQRITEYYDLRDTSKRVESFSTLVRTKVGIGGAQVSDILRVIHKQGFDL</sequence>
<keyword evidence="3 5" id="KW-0288">FMN</keyword>
<evidence type="ECO:0000256" key="4">
    <source>
        <dbReference type="ARBA" id="ARBA00023002"/>
    </source>
</evidence>
<dbReference type="PANTHER" id="PTHR43425">
    <property type="entry name" value="OXYGEN-INSENSITIVE NADPH NITROREDUCTASE"/>
    <property type="match status" value="1"/>
</dbReference>
<evidence type="ECO:0000313" key="8">
    <source>
        <dbReference type="Proteomes" id="UP000003994"/>
    </source>
</evidence>
<keyword evidence="2 5" id="KW-0285">Flavoprotein</keyword>
<dbReference type="SUPFAM" id="SSF55469">
    <property type="entry name" value="FMN-dependent nitroreductase-like"/>
    <property type="match status" value="1"/>
</dbReference>
<evidence type="ECO:0000256" key="2">
    <source>
        <dbReference type="ARBA" id="ARBA00022630"/>
    </source>
</evidence>
<dbReference type="InterPro" id="IPR016446">
    <property type="entry name" value="Flavin_OxRdtase_Frp"/>
</dbReference>
<keyword evidence="5" id="KW-0521">NADP</keyword>
<dbReference type="PATRIC" id="fig|883077.3.peg.414"/>
<proteinExistence type="inferred from homology"/>
<dbReference type="EMBL" id="AGWQ01000003">
    <property type="protein sequence ID" value="EJZ87793.1"/>
    <property type="molecule type" value="Genomic_DNA"/>
</dbReference>
<dbReference type="STRING" id="883077.HMPREF9241_00421"/>
<organism evidence="7 8">
    <name type="scientific">Schaalia turicensis ACS-279-V-Col4</name>
    <dbReference type="NCBI Taxonomy" id="883077"/>
    <lineage>
        <taxon>Bacteria</taxon>
        <taxon>Bacillati</taxon>
        <taxon>Actinomycetota</taxon>
        <taxon>Actinomycetes</taxon>
        <taxon>Actinomycetales</taxon>
        <taxon>Actinomycetaceae</taxon>
        <taxon>Schaalia</taxon>
    </lineage>
</organism>
<accession>K0YW29</accession>
<evidence type="ECO:0000259" key="6">
    <source>
        <dbReference type="Pfam" id="PF00881"/>
    </source>
</evidence>
<gene>
    <name evidence="7" type="ORF">HMPREF9241_00421</name>
</gene>
<dbReference type="RefSeq" id="WP_006680627.1">
    <property type="nucleotide sequence ID" value="NZ_JH815208.1"/>
</dbReference>
<feature type="domain" description="Nitroreductase" evidence="6">
    <location>
        <begin position="23"/>
        <end position="176"/>
    </location>
</feature>